<dbReference type="GO" id="GO:0016887">
    <property type="term" value="F:ATP hydrolysis activity"/>
    <property type="evidence" value="ECO:0007669"/>
    <property type="project" value="InterPro"/>
</dbReference>
<sequence>MNSALAEISEDHYSSLHQLNTVPKQKVLSVSHLRKSYNAHQTVLHDISFDLHRGEMVGVIGRSGAGKSTLLHVLNGTHSATSGEINSFPEVGTPRDVSRLKGRALNQWRSECGMIFQDFCLVPRLDVLTNVLLGRLSQTSTLKSLFKVFTDEDRARAIALLEWLNMLPHALQRAETLSGGQMQRVAICRALIQNPSILLADEPVASLDPKNTQRIMGVLREVSEQGISVMVNLHSVELVKEYCTRVIGVSQGRIVFDDHPSRLTQDVLQILYGDEISQLH</sequence>
<keyword evidence="2" id="KW-0813">Transport</keyword>
<dbReference type="PROSITE" id="PS00211">
    <property type="entry name" value="ABC_TRANSPORTER_1"/>
    <property type="match status" value="1"/>
</dbReference>
<evidence type="ECO:0000256" key="6">
    <source>
        <dbReference type="ARBA" id="ARBA00022967"/>
    </source>
</evidence>
<evidence type="ECO:0000256" key="1">
    <source>
        <dbReference type="ARBA" id="ARBA00004417"/>
    </source>
</evidence>
<evidence type="ECO:0000256" key="7">
    <source>
        <dbReference type="ARBA" id="ARBA00023136"/>
    </source>
</evidence>
<evidence type="ECO:0000259" key="8">
    <source>
        <dbReference type="PROSITE" id="PS50893"/>
    </source>
</evidence>
<keyword evidence="6" id="KW-1278">Translocase</keyword>
<keyword evidence="5 9" id="KW-0067">ATP-binding</keyword>
<dbReference type="InterPro" id="IPR003439">
    <property type="entry name" value="ABC_transporter-like_ATP-bd"/>
</dbReference>
<evidence type="ECO:0000256" key="2">
    <source>
        <dbReference type="ARBA" id="ARBA00022448"/>
    </source>
</evidence>
<dbReference type="NCBIfam" id="TIGR02315">
    <property type="entry name" value="ABC_phnC"/>
    <property type="match status" value="1"/>
</dbReference>
<dbReference type="InterPro" id="IPR003593">
    <property type="entry name" value="AAA+_ATPase"/>
</dbReference>
<dbReference type="SMART" id="SM00382">
    <property type="entry name" value="AAA"/>
    <property type="match status" value="1"/>
</dbReference>
<evidence type="ECO:0000256" key="3">
    <source>
        <dbReference type="ARBA" id="ARBA00022475"/>
    </source>
</evidence>
<evidence type="ECO:0000256" key="5">
    <source>
        <dbReference type="ARBA" id="ARBA00022840"/>
    </source>
</evidence>
<proteinExistence type="predicted"/>
<dbReference type="RefSeq" id="WP_061493501.1">
    <property type="nucleotide sequence ID" value="NZ_CP115659.1"/>
</dbReference>
<dbReference type="InterPro" id="IPR050086">
    <property type="entry name" value="MetN_ABC_transporter-like"/>
</dbReference>
<dbReference type="AlphaFoldDB" id="A0A1C4DH94"/>
<protein>
    <submittedName>
        <fullName evidence="9">Phosphonate transport system ATP-binding protein</fullName>
    </submittedName>
</protein>
<dbReference type="PANTHER" id="PTHR43166:SF6">
    <property type="entry name" value="PHOSPHONATES IMPORT ATP-BINDING PROTEIN PHNC"/>
    <property type="match status" value="1"/>
</dbReference>
<gene>
    <name evidence="9" type="ORF">GA0061071_11273</name>
</gene>
<dbReference type="InterPro" id="IPR017871">
    <property type="entry name" value="ABC_transporter-like_CS"/>
</dbReference>
<feature type="domain" description="ABC transporter" evidence="8">
    <location>
        <begin position="28"/>
        <end position="276"/>
    </location>
</feature>
<dbReference type="CDD" id="cd03256">
    <property type="entry name" value="ABC_PhnC_transporter"/>
    <property type="match status" value="1"/>
</dbReference>
<dbReference type="PROSITE" id="PS50893">
    <property type="entry name" value="ABC_TRANSPORTER_2"/>
    <property type="match status" value="1"/>
</dbReference>
<dbReference type="Pfam" id="PF00005">
    <property type="entry name" value="ABC_tran"/>
    <property type="match status" value="1"/>
</dbReference>
<evidence type="ECO:0000313" key="9">
    <source>
        <dbReference type="EMBL" id="SCC30658.1"/>
    </source>
</evidence>
<keyword evidence="4" id="KW-0547">Nucleotide-binding</keyword>
<dbReference type="SUPFAM" id="SSF52540">
    <property type="entry name" value="P-loop containing nucleoside triphosphate hydrolases"/>
    <property type="match status" value="1"/>
</dbReference>
<dbReference type="InterPro" id="IPR027417">
    <property type="entry name" value="P-loop_NTPase"/>
</dbReference>
<keyword evidence="7" id="KW-0472">Membrane</keyword>
<dbReference type="PANTHER" id="PTHR43166">
    <property type="entry name" value="AMINO ACID IMPORT ATP-BINDING PROTEIN"/>
    <property type="match status" value="1"/>
</dbReference>
<keyword evidence="10" id="KW-1185">Reference proteome</keyword>
<organism evidence="9 10">
    <name type="scientific">Kosakonia oryzendophytica</name>
    <dbReference type="NCBI Taxonomy" id="1005665"/>
    <lineage>
        <taxon>Bacteria</taxon>
        <taxon>Pseudomonadati</taxon>
        <taxon>Pseudomonadota</taxon>
        <taxon>Gammaproteobacteria</taxon>
        <taxon>Enterobacterales</taxon>
        <taxon>Enterobacteriaceae</taxon>
        <taxon>Kosakonia</taxon>
    </lineage>
</organism>
<dbReference type="GO" id="GO:0005886">
    <property type="term" value="C:plasma membrane"/>
    <property type="evidence" value="ECO:0007669"/>
    <property type="project" value="UniProtKB-SubCell"/>
</dbReference>
<dbReference type="Gene3D" id="3.40.50.300">
    <property type="entry name" value="P-loop containing nucleotide triphosphate hydrolases"/>
    <property type="match status" value="1"/>
</dbReference>
<dbReference type="Proteomes" id="UP000198975">
    <property type="component" value="Unassembled WGS sequence"/>
</dbReference>
<dbReference type="GO" id="GO:0005524">
    <property type="term" value="F:ATP binding"/>
    <property type="evidence" value="ECO:0007669"/>
    <property type="project" value="UniProtKB-KW"/>
</dbReference>
<evidence type="ECO:0000256" key="4">
    <source>
        <dbReference type="ARBA" id="ARBA00022741"/>
    </source>
</evidence>
<accession>A0A1C4DH94</accession>
<evidence type="ECO:0000313" key="10">
    <source>
        <dbReference type="Proteomes" id="UP000198975"/>
    </source>
</evidence>
<dbReference type="OrthoDB" id="9802264at2"/>
<comment type="subcellular location">
    <subcellularLocation>
        <location evidence="1">Cell inner membrane</location>
        <topology evidence="1">Peripheral membrane protein</topology>
    </subcellularLocation>
</comment>
<name>A0A1C4DH94_9ENTR</name>
<reference evidence="10" key="1">
    <citation type="submission" date="2016-08" db="EMBL/GenBank/DDBJ databases">
        <authorList>
            <person name="Varghese N."/>
            <person name="Submissions Spin"/>
        </authorList>
    </citation>
    <scope>NUCLEOTIDE SEQUENCE [LARGE SCALE GENOMIC DNA]</scope>
    <source>
        <strain evidence="10">REICA_082</strain>
    </source>
</reference>
<dbReference type="GO" id="GO:0015416">
    <property type="term" value="F:ABC-type phosphonate transporter activity"/>
    <property type="evidence" value="ECO:0007669"/>
    <property type="project" value="InterPro"/>
</dbReference>
<dbReference type="InterPro" id="IPR012693">
    <property type="entry name" value="ABC_transpr_PhnC"/>
</dbReference>
<dbReference type="EMBL" id="FMAY01000012">
    <property type="protein sequence ID" value="SCC30658.1"/>
    <property type="molecule type" value="Genomic_DNA"/>
</dbReference>
<keyword evidence="3" id="KW-1003">Cell membrane</keyword>